<evidence type="ECO:0000256" key="4">
    <source>
        <dbReference type="ARBA" id="ARBA00022989"/>
    </source>
</evidence>
<comment type="caution">
    <text evidence="7">The sequence shown here is derived from an EMBL/GenBank/DDBJ whole genome shotgun (WGS) entry which is preliminary data.</text>
</comment>
<dbReference type="EMBL" id="BAABLW010000007">
    <property type="protein sequence ID" value="GAA4922894.1"/>
    <property type="molecule type" value="Genomic_DNA"/>
</dbReference>
<feature type="transmembrane region" description="Helical" evidence="6">
    <location>
        <begin position="201"/>
        <end position="226"/>
    </location>
</feature>
<evidence type="ECO:0000313" key="7">
    <source>
        <dbReference type="EMBL" id="GAA4922894.1"/>
    </source>
</evidence>
<keyword evidence="2" id="KW-1003">Cell membrane</keyword>
<feature type="transmembrane region" description="Helical" evidence="6">
    <location>
        <begin position="93"/>
        <end position="116"/>
    </location>
</feature>
<protein>
    <recommendedName>
        <fullName evidence="9">Cytochrome c oxidase assembly protein</fullName>
    </recommendedName>
</protein>
<keyword evidence="3 6" id="KW-0812">Transmembrane</keyword>
<accession>A0ABP9FZD3</accession>
<feature type="transmembrane region" description="Helical" evidence="6">
    <location>
        <begin position="169"/>
        <end position="189"/>
    </location>
</feature>
<keyword evidence="8" id="KW-1185">Reference proteome</keyword>
<evidence type="ECO:0000256" key="2">
    <source>
        <dbReference type="ARBA" id="ARBA00022475"/>
    </source>
</evidence>
<dbReference type="Proteomes" id="UP001500368">
    <property type="component" value="Unassembled WGS sequence"/>
</dbReference>
<gene>
    <name evidence="7" type="ORF">GCM10025790_19900</name>
</gene>
<evidence type="ECO:0000256" key="1">
    <source>
        <dbReference type="ARBA" id="ARBA00004651"/>
    </source>
</evidence>
<dbReference type="InterPro" id="IPR019108">
    <property type="entry name" value="Caa3_assmbl_CtaG-rel"/>
</dbReference>
<keyword evidence="4 6" id="KW-1133">Transmembrane helix</keyword>
<proteinExistence type="predicted"/>
<feature type="transmembrane region" description="Helical" evidence="6">
    <location>
        <begin position="21"/>
        <end position="40"/>
    </location>
</feature>
<comment type="subcellular location">
    <subcellularLocation>
        <location evidence="1">Cell membrane</location>
        <topology evidence="1">Multi-pass membrane protein</topology>
    </subcellularLocation>
</comment>
<dbReference type="Pfam" id="PF09678">
    <property type="entry name" value="Caa3_CtaG"/>
    <property type="match status" value="1"/>
</dbReference>
<feature type="transmembrane region" description="Helical" evidence="6">
    <location>
        <begin position="52"/>
        <end position="73"/>
    </location>
</feature>
<evidence type="ECO:0008006" key="9">
    <source>
        <dbReference type="Google" id="ProtNLM"/>
    </source>
</evidence>
<sequence>MMLSAHGHHPLHATEAAATEWLLPAAAFAVLTGGYFVLLLRRNLVLQRSWSPWRGLSWLMGALLIATALSPAVESGQPMAGHLQHSAGAHMLQHLLLGMLGPLFLVLAAPITVLLGAAGPRTRRVLGRALRSAAVHVLGHPVTAAVLHIAPLFLLYLTPLYPAVMSNPALHALLNLHFLLAGCLYTWSLAGADPAPRRPGIIARAGVLILSAGLHAWLATLIYARAHTLPAAQLHSPEDLQAAAQLMYYGGDAVELALAVAMFAGWYRHRQRRVRRADRVRPVSVSKKEKFDVFPSQVHLR</sequence>
<feature type="transmembrane region" description="Helical" evidence="6">
    <location>
        <begin position="137"/>
        <end position="157"/>
    </location>
</feature>
<evidence type="ECO:0000256" key="6">
    <source>
        <dbReference type="SAM" id="Phobius"/>
    </source>
</evidence>
<evidence type="ECO:0000313" key="8">
    <source>
        <dbReference type="Proteomes" id="UP001500368"/>
    </source>
</evidence>
<reference evidence="8" key="1">
    <citation type="journal article" date="2019" name="Int. J. Syst. Evol. Microbiol.">
        <title>The Global Catalogue of Microorganisms (GCM) 10K type strain sequencing project: providing services to taxonomists for standard genome sequencing and annotation.</title>
        <authorList>
            <consortium name="The Broad Institute Genomics Platform"/>
            <consortium name="The Broad Institute Genome Sequencing Center for Infectious Disease"/>
            <person name="Wu L."/>
            <person name="Ma J."/>
        </authorList>
    </citation>
    <scope>NUCLEOTIDE SEQUENCE [LARGE SCALE GENOMIC DNA]</scope>
    <source>
        <strain evidence="8">JCM 19129</strain>
    </source>
</reference>
<name>A0ABP9FZD3_9MICC</name>
<evidence type="ECO:0000256" key="5">
    <source>
        <dbReference type="ARBA" id="ARBA00023136"/>
    </source>
</evidence>
<evidence type="ECO:0000256" key="3">
    <source>
        <dbReference type="ARBA" id="ARBA00022692"/>
    </source>
</evidence>
<organism evidence="7 8">
    <name type="scientific">Nesterenkonia rhizosphaerae</name>
    <dbReference type="NCBI Taxonomy" id="1348272"/>
    <lineage>
        <taxon>Bacteria</taxon>
        <taxon>Bacillati</taxon>
        <taxon>Actinomycetota</taxon>
        <taxon>Actinomycetes</taxon>
        <taxon>Micrococcales</taxon>
        <taxon>Micrococcaceae</taxon>
        <taxon>Nesterenkonia</taxon>
    </lineage>
</organism>
<keyword evidence="5 6" id="KW-0472">Membrane</keyword>
<feature type="transmembrane region" description="Helical" evidence="6">
    <location>
        <begin position="246"/>
        <end position="267"/>
    </location>
</feature>